<dbReference type="Proteomes" id="UP000237819">
    <property type="component" value="Unassembled WGS sequence"/>
</dbReference>
<accession>A0A2S8GNY4</accession>
<comment type="caution">
    <text evidence="1">The sequence shown here is derived from an EMBL/GenBank/DDBJ whole genome shotgun (WGS) entry which is preliminary data.</text>
</comment>
<proteinExistence type="predicted"/>
<protein>
    <recommendedName>
        <fullName evidence="3">Carboxypeptidase regulatory-like domain-containing protein</fullName>
    </recommendedName>
</protein>
<name>A0A2S8GNY4_9BACT</name>
<dbReference type="AlphaFoldDB" id="A0A2S8GNY4"/>
<evidence type="ECO:0000313" key="2">
    <source>
        <dbReference type="Proteomes" id="UP000237819"/>
    </source>
</evidence>
<organism evidence="1 2">
    <name type="scientific">Blastopirellula marina</name>
    <dbReference type="NCBI Taxonomy" id="124"/>
    <lineage>
        <taxon>Bacteria</taxon>
        <taxon>Pseudomonadati</taxon>
        <taxon>Planctomycetota</taxon>
        <taxon>Planctomycetia</taxon>
        <taxon>Pirellulales</taxon>
        <taxon>Pirellulaceae</taxon>
        <taxon>Blastopirellula</taxon>
    </lineage>
</organism>
<dbReference type="RefSeq" id="WP_105335517.1">
    <property type="nucleotide sequence ID" value="NZ_PUHZ01000011.1"/>
</dbReference>
<dbReference type="OrthoDB" id="268362at2"/>
<sequence length="131" mass="13905">MAILTAGCSGPNQLETAPVKGTVTYKGKPLTFGNVSFRPEAGSPSTGKIQEDGTFTLSTYGDGDGAIIGLNQVSIIATERDAGKEKEADPNTEMTVSKSMIPKKYTSFSTSELTAEVKAEEVNEFTFELND</sequence>
<evidence type="ECO:0000313" key="1">
    <source>
        <dbReference type="EMBL" id="PQO46139.1"/>
    </source>
</evidence>
<reference evidence="1 2" key="1">
    <citation type="submission" date="2018-02" db="EMBL/GenBank/DDBJ databases">
        <title>Comparative genomes isolates from brazilian mangrove.</title>
        <authorList>
            <person name="Araujo J.E."/>
            <person name="Taketani R.G."/>
            <person name="Silva M.C.P."/>
            <person name="Loureco M.V."/>
            <person name="Andreote F.D."/>
        </authorList>
    </citation>
    <scope>NUCLEOTIDE SEQUENCE [LARGE SCALE GENOMIC DNA]</scope>
    <source>
        <strain evidence="1 2">Nap-Phe MGV</strain>
    </source>
</reference>
<dbReference type="EMBL" id="PUHZ01000011">
    <property type="protein sequence ID" value="PQO46139.1"/>
    <property type="molecule type" value="Genomic_DNA"/>
</dbReference>
<gene>
    <name evidence="1" type="ORF">C5Y93_10875</name>
</gene>
<evidence type="ECO:0008006" key="3">
    <source>
        <dbReference type="Google" id="ProtNLM"/>
    </source>
</evidence>